<proteinExistence type="predicted"/>
<dbReference type="EMBL" id="JBBPBN010000043">
    <property type="protein sequence ID" value="KAK8997448.1"/>
    <property type="molecule type" value="Genomic_DNA"/>
</dbReference>
<gene>
    <name evidence="1" type="ORF">V6N11_020926</name>
</gene>
<accession>A0ABR2Q9Y0</accession>
<evidence type="ECO:0000313" key="1">
    <source>
        <dbReference type="EMBL" id="KAK8997448.1"/>
    </source>
</evidence>
<name>A0ABR2Q9Y0_9ROSI</name>
<protein>
    <submittedName>
        <fullName evidence="1">Uncharacterized protein</fullName>
    </submittedName>
</protein>
<evidence type="ECO:0000313" key="2">
    <source>
        <dbReference type="Proteomes" id="UP001396334"/>
    </source>
</evidence>
<dbReference type="Proteomes" id="UP001396334">
    <property type="component" value="Unassembled WGS sequence"/>
</dbReference>
<reference evidence="1 2" key="1">
    <citation type="journal article" date="2024" name="G3 (Bethesda)">
        <title>Genome assembly of Hibiscus sabdariffa L. provides insights into metabolisms of medicinal natural products.</title>
        <authorList>
            <person name="Kim T."/>
        </authorList>
    </citation>
    <scope>NUCLEOTIDE SEQUENCE [LARGE SCALE GENOMIC DNA]</scope>
    <source>
        <strain evidence="1">TK-2024</strain>
        <tissue evidence="1">Old leaves</tissue>
    </source>
</reference>
<comment type="caution">
    <text evidence="1">The sequence shown here is derived from an EMBL/GenBank/DDBJ whole genome shotgun (WGS) entry which is preliminary data.</text>
</comment>
<sequence length="80" mass="9163">MEVATVAQVQMDEETRILLVLMMESSNVQAELGVQCDHIRNMRKEKNHLSRVINALNHQILANRGTHIDTIDLEVQRENA</sequence>
<keyword evidence="2" id="KW-1185">Reference proteome</keyword>
<organism evidence="1 2">
    <name type="scientific">Hibiscus sabdariffa</name>
    <name type="common">roselle</name>
    <dbReference type="NCBI Taxonomy" id="183260"/>
    <lineage>
        <taxon>Eukaryota</taxon>
        <taxon>Viridiplantae</taxon>
        <taxon>Streptophyta</taxon>
        <taxon>Embryophyta</taxon>
        <taxon>Tracheophyta</taxon>
        <taxon>Spermatophyta</taxon>
        <taxon>Magnoliopsida</taxon>
        <taxon>eudicotyledons</taxon>
        <taxon>Gunneridae</taxon>
        <taxon>Pentapetalae</taxon>
        <taxon>rosids</taxon>
        <taxon>malvids</taxon>
        <taxon>Malvales</taxon>
        <taxon>Malvaceae</taxon>
        <taxon>Malvoideae</taxon>
        <taxon>Hibiscus</taxon>
    </lineage>
</organism>